<feature type="compositionally biased region" description="Polar residues" evidence="1">
    <location>
        <begin position="68"/>
        <end position="93"/>
    </location>
</feature>
<feature type="compositionally biased region" description="Basic and acidic residues" evidence="1">
    <location>
        <begin position="162"/>
        <end position="174"/>
    </location>
</feature>
<dbReference type="Proteomes" id="UP001460270">
    <property type="component" value="Unassembled WGS sequence"/>
</dbReference>
<sequence>MEGFGLQGRHSSAHEPRSSGRSAGGADRGQTEREPDTEAFCGSRPDREQRGVATEKSKHRGKRGETDSPGTQRHSGRNNGATGDLQLSETKPSGASAERSEVRPQRGDNTGGSEDRSTAPDTAPQPGKSGLKPGKSNGTTGDINKAERSVCAAKRSGVYTGQKERGEKNRRAAREQGGAAAGGPGKSSCGRTGRSSTRFVRGRGSSRTGDMKKNGSSKRVSPAFLPPSSPFLPPVRQTLSVSCARVSVSDRRVHAHELCARGSVHRGDHVTSGRSRDTPIVSLLCLSFEPKCIDRDRYCGRWYRYVT</sequence>
<feature type="compositionally biased region" description="Low complexity" evidence="1">
    <location>
        <begin position="187"/>
        <end position="198"/>
    </location>
</feature>
<dbReference type="EMBL" id="JBBPFD010000019">
    <property type="protein sequence ID" value="KAK7886447.1"/>
    <property type="molecule type" value="Genomic_DNA"/>
</dbReference>
<evidence type="ECO:0000313" key="3">
    <source>
        <dbReference type="Proteomes" id="UP001460270"/>
    </source>
</evidence>
<dbReference type="AlphaFoldDB" id="A0AAW0N343"/>
<comment type="caution">
    <text evidence="2">The sequence shown here is derived from an EMBL/GenBank/DDBJ whole genome shotgun (WGS) entry which is preliminary data.</text>
</comment>
<evidence type="ECO:0000313" key="2">
    <source>
        <dbReference type="EMBL" id="KAK7886447.1"/>
    </source>
</evidence>
<gene>
    <name evidence="2" type="ORF">WMY93_026068</name>
</gene>
<organism evidence="2 3">
    <name type="scientific">Mugilogobius chulae</name>
    <name type="common">yellowstripe goby</name>
    <dbReference type="NCBI Taxonomy" id="88201"/>
    <lineage>
        <taxon>Eukaryota</taxon>
        <taxon>Metazoa</taxon>
        <taxon>Chordata</taxon>
        <taxon>Craniata</taxon>
        <taxon>Vertebrata</taxon>
        <taxon>Euteleostomi</taxon>
        <taxon>Actinopterygii</taxon>
        <taxon>Neopterygii</taxon>
        <taxon>Teleostei</taxon>
        <taxon>Neoteleostei</taxon>
        <taxon>Acanthomorphata</taxon>
        <taxon>Gobiaria</taxon>
        <taxon>Gobiiformes</taxon>
        <taxon>Gobioidei</taxon>
        <taxon>Gobiidae</taxon>
        <taxon>Gobionellinae</taxon>
        <taxon>Mugilogobius</taxon>
    </lineage>
</organism>
<keyword evidence="3" id="KW-1185">Reference proteome</keyword>
<feature type="compositionally biased region" description="Basic and acidic residues" evidence="1">
    <location>
        <begin position="44"/>
        <end position="56"/>
    </location>
</feature>
<evidence type="ECO:0000256" key="1">
    <source>
        <dbReference type="SAM" id="MobiDB-lite"/>
    </source>
</evidence>
<name>A0AAW0N343_9GOBI</name>
<accession>A0AAW0N343</accession>
<reference evidence="3" key="1">
    <citation type="submission" date="2024-04" db="EMBL/GenBank/DDBJ databases">
        <title>Salinicola lusitanus LLJ914,a marine bacterium isolated from the Okinawa Trough.</title>
        <authorList>
            <person name="Li J."/>
        </authorList>
    </citation>
    <scope>NUCLEOTIDE SEQUENCE [LARGE SCALE GENOMIC DNA]</scope>
</reference>
<proteinExistence type="predicted"/>
<feature type="region of interest" description="Disordered" evidence="1">
    <location>
        <begin position="1"/>
        <end position="225"/>
    </location>
</feature>
<protein>
    <submittedName>
        <fullName evidence="2">Uncharacterized protein</fullName>
    </submittedName>
</protein>